<evidence type="ECO:0000256" key="13">
    <source>
        <dbReference type="SAM" id="SignalP"/>
    </source>
</evidence>
<organism evidence="14">
    <name type="scientific">Puccinia triticina (isolate 1-1 / race 1 (BBBD))</name>
    <name type="common">Brown leaf rust fungus</name>
    <dbReference type="NCBI Taxonomy" id="630390"/>
    <lineage>
        <taxon>Eukaryota</taxon>
        <taxon>Fungi</taxon>
        <taxon>Dikarya</taxon>
        <taxon>Basidiomycota</taxon>
        <taxon>Pucciniomycotina</taxon>
        <taxon>Pucciniomycetes</taxon>
        <taxon>Pucciniales</taxon>
        <taxon>Pucciniaceae</taxon>
        <taxon>Puccinia</taxon>
    </lineage>
</organism>
<evidence type="ECO:0000256" key="10">
    <source>
        <dbReference type="ARBA" id="ARBA00022989"/>
    </source>
</evidence>
<comment type="subcellular location">
    <subcellularLocation>
        <location evidence="1 12">Endoplasmic reticulum membrane</location>
        <topology evidence="1 12">Multi-pass membrane protein</topology>
    </subcellularLocation>
</comment>
<feature type="transmembrane region" description="Helical" evidence="12">
    <location>
        <begin position="200"/>
        <end position="217"/>
    </location>
</feature>
<keyword evidence="7 12" id="KW-0808">Transferase</keyword>
<feature type="transmembrane region" description="Helical" evidence="12">
    <location>
        <begin position="320"/>
        <end position="342"/>
    </location>
</feature>
<accession>A0A180H2W0</accession>
<dbReference type="EC" id="2.4.1.-" evidence="12"/>
<reference evidence="15" key="4">
    <citation type="submission" date="2025-05" db="UniProtKB">
        <authorList>
            <consortium name="EnsemblFungi"/>
        </authorList>
    </citation>
    <scope>IDENTIFICATION</scope>
    <source>
        <strain evidence="15">isolate 1-1 / race 1 (BBBD)</strain>
    </source>
</reference>
<name>A0A180H2W0_PUCT1</name>
<evidence type="ECO:0000256" key="4">
    <source>
        <dbReference type="ARBA" id="ARBA00013795"/>
    </source>
</evidence>
<evidence type="ECO:0000313" key="14">
    <source>
        <dbReference type="EMBL" id="OAV99346.1"/>
    </source>
</evidence>
<reference evidence="14" key="1">
    <citation type="submission" date="2009-11" db="EMBL/GenBank/DDBJ databases">
        <authorList>
            <consortium name="The Broad Institute Genome Sequencing Platform"/>
            <person name="Ward D."/>
            <person name="Feldgarden M."/>
            <person name="Earl A."/>
            <person name="Young S.K."/>
            <person name="Zeng Q."/>
            <person name="Koehrsen M."/>
            <person name="Alvarado L."/>
            <person name="Berlin A."/>
            <person name="Bochicchio J."/>
            <person name="Borenstein D."/>
            <person name="Chapman S.B."/>
            <person name="Chen Z."/>
            <person name="Engels R."/>
            <person name="Freedman E."/>
            <person name="Gellesch M."/>
            <person name="Goldberg J."/>
            <person name="Griggs A."/>
            <person name="Gujja S."/>
            <person name="Heilman E."/>
            <person name="Heiman D."/>
            <person name="Hepburn T."/>
            <person name="Howarth C."/>
            <person name="Jen D."/>
            <person name="Larson L."/>
            <person name="Lewis B."/>
            <person name="Mehta T."/>
            <person name="Park D."/>
            <person name="Pearson M."/>
            <person name="Roberts A."/>
            <person name="Saif S."/>
            <person name="Shea T."/>
            <person name="Shenoy N."/>
            <person name="Sisk P."/>
            <person name="Stolte C."/>
            <person name="Sykes S."/>
            <person name="Thomson T."/>
            <person name="Walk T."/>
            <person name="White J."/>
            <person name="Yandava C."/>
            <person name="Izard J."/>
            <person name="Baranova O.V."/>
            <person name="Blanton J.M."/>
            <person name="Tanner A.C."/>
            <person name="Dewhirst F.E."/>
            <person name="Haas B."/>
            <person name="Nusbaum C."/>
            <person name="Birren B."/>
        </authorList>
    </citation>
    <scope>NUCLEOTIDE SEQUENCE [LARGE SCALE GENOMIC DNA]</scope>
    <source>
        <strain evidence="14">1-1 BBBD Race 1</strain>
    </source>
</reference>
<dbReference type="UniPathway" id="UPA00196"/>
<dbReference type="GO" id="GO:0031501">
    <property type="term" value="C:mannosyltransferase complex"/>
    <property type="evidence" value="ECO:0007669"/>
    <property type="project" value="TreeGrafter"/>
</dbReference>
<evidence type="ECO:0000256" key="12">
    <source>
        <dbReference type="RuleBase" id="RU363112"/>
    </source>
</evidence>
<evidence type="ECO:0000256" key="11">
    <source>
        <dbReference type="ARBA" id="ARBA00023136"/>
    </source>
</evidence>
<keyword evidence="10 12" id="KW-1133">Transmembrane helix</keyword>
<comment type="similarity">
    <text evidence="3 12">Belongs to the PIGV family.</text>
</comment>
<reference evidence="14" key="2">
    <citation type="submission" date="2016-05" db="EMBL/GenBank/DDBJ databases">
        <title>Comparative analysis highlights variable genome content of wheat rusts and divergence of the mating loci.</title>
        <authorList>
            <person name="Cuomo C.A."/>
            <person name="Bakkeren G."/>
            <person name="Szabo L."/>
            <person name="Khalil H."/>
            <person name="Joly D."/>
            <person name="Goldberg J."/>
            <person name="Young S."/>
            <person name="Zeng Q."/>
            <person name="Fellers J."/>
        </authorList>
    </citation>
    <scope>NUCLEOTIDE SEQUENCE [LARGE SCALE GENOMIC DNA]</scope>
    <source>
        <strain evidence="14">1-1 BBBD Race 1</strain>
    </source>
</reference>
<protein>
    <recommendedName>
        <fullName evidence="4 12">GPI mannosyltransferase 2</fullName>
        <ecNumber evidence="12">2.4.1.-</ecNumber>
    </recommendedName>
</protein>
<dbReference type="GO" id="GO:0005789">
    <property type="term" value="C:endoplasmic reticulum membrane"/>
    <property type="evidence" value="ECO:0007669"/>
    <property type="project" value="UniProtKB-SubCell"/>
</dbReference>
<comment type="function">
    <text evidence="12">Mannosyltransferase involved in glycosylphosphatidylinositol-anchor biosynthesis.</text>
</comment>
<feature type="signal peptide" evidence="13">
    <location>
        <begin position="1"/>
        <end position="16"/>
    </location>
</feature>
<dbReference type="GO" id="GO:0000009">
    <property type="term" value="F:alpha-1,6-mannosyltransferase activity"/>
    <property type="evidence" value="ECO:0007669"/>
    <property type="project" value="InterPro"/>
</dbReference>
<evidence type="ECO:0000256" key="8">
    <source>
        <dbReference type="ARBA" id="ARBA00022692"/>
    </source>
</evidence>
<feature type="transmembrane region" description="Helical" evidence="12">
    <location>
        <begin position="77"/>
        <end position="97"/>
    </location>
</feature>
<dbReference type="GO" id="GO:0006506">
    <property type="term" value="P:GPI anchor biosynthetic process"/>
    <property type="evidence" value="ECO:0007669"/>
    <property type="project" value="UniProtKB-UniPathway"/>
</dbReference>
<reference evidence="15 16" key="3">
    <citation type="journal article" date="2017" name="G3 (Bethesda)">
        <title>Comparative analysis highlights variable genome content of wheat rusts and divergence of the mating loci.</title>
        <authorList>
            <person name="Cuomo C.A."/>
            <person name="Bakkeren G."/>
            <person name="Khalil H.B."/>
            <person name="Panwar V."/>
            <person name="Joly D."/>
            <person name="Linning R."/>
            <person name="Sakthikumar S."/>
            <person name="Song X."/>
            <person name="Adiconis X."/>
            <person name="Fan L."/>
            <person name="Goldberg J.M."/>
            <person name="Levin J.Z."/>
            <person name="Young S."/>
            <person name="Zeng Q."/>
            <person name="Anikster Y."/>
            <person name="Bruce M."/>
            <person name="Wang M."/>
            <person name="Yin C."/>
            <person name="McCallum B."/>
            <person name="Szabo L.J."/>
            <person name="Hulbert S."/>
            <person name="Chen X."/>
            <person name="Fellers J.P."/>
        </authorList>
    </citation>
    <scope>NUCLEOTIDE SEQUENCE</scope>
    <source>
        <strain evidence="15">isolate 1-1 / race 1 (BBBD)</strain>
        <strain evidence="16">Isolate 1-1 / race 1 (BBBD)</strain>
    </source>
</reference>
<evidence type="ECO:0000256" key="5">
    <source>
        <dbReference type="ARBA" id="ARBA00022502"/>
    </source>
</evidence>
<keyword evidence="16" id="KW-1185">Reference proteome</keyword>
<dbReference type="Proteomes" id="UP000005240">
    <property type="component" value="Unassembled WGS sequence"/>
</dbReference>
<dbReference type="STRING" id="630390.A0A180H2W0"/>
<evidence type="ECO:0000256" key="3">
    <source>
        <dbReference type="ARBA" id="ARBA00008698"/>
    </source>
</evidence>
<evidence type="ECO:0000256" key="7">
    <source>
        <dbReference type="ARBA" id="ARBA00022679"/>
    </source>
</evidence>
<dbReference type="EnsemblFungi" id="PTTG_04578-t43_1">
    <property type="protein sequence ID" value="PTTG_04578-t43_1-p1"/>
    <property type="gene ID" value="PTTG_04578"/>
</dbReference>
<proteinExistence type="inferred from homology"/>
<sequence length="398" mass="44822">MLLLLPTILLARGVSLLLLASTALRPFDHSAAIRHPRHAQLVRWDALHFRSPSPRREQDWAFARAIALQKHCPPLPASILAALASTAATLILFRLTLQLSRSPRHATLVALLHAFAPAPATQVVPYTEPFYALFSFAALDLHHRRPSAGLPVALLAAAATALRPLGTLQALIWLPDALLHLARFRAAPLSPTSVARLAKHALRILALALITAAPFLYDQYAAYTLFCRHPAPADNRPWCANPIPSIYLFVQAHYWNNGFLNYWTWNQAPLFLLSLPVYWASFGGIWAYYRHFLAIRGQPRSKAEGAHPTERPFLSPHIHIHVLIQLILTTTLLLCSHVQIILRQAATIPAFWWGLADGIQRHWDHPHSPHNYWRLWLPWIVVWTPISLLLWAGFYPPA</sequence>
<comment type="pathway">
    <text evidence="2 12">Glycolipid biosynthesis; glycosylphosphatidylinositol-anchor biosynthesis.</text>
</comment>
<feature type="chain" id="PRO_5008110566" description="GPI mannosyltransferase 2" evidence="13">
    <location>
        <begin position="17"/>
        <end position="398"/>
    </location>
</feature>
<dbReference type="PANTHER" id="PTHR12468">
    <property type="entry name" value="GPI MANNOSYLTRANSFERASE 2"/>
    <property type="match status" value="1"/>
</dbReference>
<evidence type="ECO:0000256" key="6">
    <source>
        <dbReference type="ARBA" id="ARBA00022676"/>
    </source>
</evidence>
<keyword evidence="5 12" id="KW-0337">GPI-anchor biosynthesis</keyword>
<evidence type="ECO:0000313" key="16">
    <source>
        <dbReference type="Proteomes" id="UP000005240"/>
    </source>
</evidence>
<keyword evidence="6 12" id="KW-0328">Glycosyltransferase</keyword>
<gene>
    <name evidence="14" type="ORF">PTTG_04578</name>
</gene>
<dbReference type="PANTHER" id="PTHR12468:SF2">
    <property type="entry name" value="GPI MANNOSYLTRANSFERASE 2"/>
    <property type="match status" value="1"/>
</dbReference>
<evidence type="ECO:0000313" key="15">
    <source>
        <dbReference type="EnsemblFungi" id="PTTG_04578-t43_1-p1"/>
    </source>
</evidence>
<comment type="caution">
    <text evidence="12">Lacks conserved residue(s) required for the propagation of feature annotation.</text>
</comment>
<dbReference type="EMBL" id="ADAS02000003">
    <property type="protein sequence ID" value="OAV99346.1"/>
    <property type="molecule type" value="Genomic_DNA"/>
</dbReference>
<keyword evidence="8 12" id="KW-0812">Transmembrane</keyword>
<dbReference type="OrthoDB" id="10252502at2759"/>
<keyword evidence="9 12" id="KW-0256">Endoplasmic reticulum</keyword>
<dbReference type="Pfam" id="PF04188">
    <property type="entry name" value="Mannosyl_trans2"/>
    <property type="match status" value="1"/>
</dbReference>
<dbReference type="AlphaFoldDB" id="A0A180H2W0"/>
<dbReference type="InterPro" id="IPR007315">
    <property type="entry name" value="PIG-V/Gpi18"/>
</dbReference>
<dbReference type="GO" id="GO:0004376">
    <property type="term" value="F:GPI mannosyltransferase activity"/>
    <property type="evidence" value="ECO:0007669"/>
    <property type="project" value="InterPro"/>
</dbReference>
<keyword evidence="13" id="KW-0732">Signal</keyword>
<evidence type="ECO:0000256" key="1">
    <source>
        <dbReference type="ARBA" id="ARBA00004477"/>
    </source>
</evidence>
<evidence type="ECO:0000256" key="9">
    <source>
        <dbReference type="ARBA" id="ARBA00022824"/>
    </source>
</evidence>
<feature type="transmembrane region" description="Helical" evidence="12">
    <location>
        <begin position="376"/>
        <end position="395"/>
    </location>
</feature>
<evidence type="ECO:0000256" key="2">
    <source>
        <dbReference type="ARBA" id="ARBA00004687"/>
    </source>
</evidence>
<feature type="transmembrane region" description="Helical" evidence="12">
    <location>
        <begin position="268"/>
        <end position="289"/>
    </location>
</feature>
<dbReference type="VEuPathDB" id="FungiDB:PTTG_04578"/>
<keyword evidence="11 12" id="KW-0472">Membrane</keyword>